<dbReference type="Gene3D" id="3.40.50.410">
    <property type="entry name" value="von Willebrand factor, type A domain"/>
    <property type="match status" value="1"/>
</dbReference>
<dbReference type="PANTHER" id="PTHR31024">
    <property type="entry name" value="C-TYPE LECTIN"/>
    <property type="match status" value="1"/>
</dbReference>
<accession>A0AA36M9R1</accession>
<dbReference type="InterPro" id="IPR018378">
    <property type="entry name" value="C-type_lectin_CS"/>
</dbReference>
<organism evidence="5 6">
    <name type="scientific">Cylicocyclus nassatus</name>
    <name type="common">Nematode worm</name>
    <dbReference type="NCBI Taxonomy" id="53992"/>
    <lineage>
        <taxon>Eukaryota</taxon>
        <taxon>Metazoa</taxon>
        <taxon>Ecdysozoa</taxon>
        <taxon>Nematoda</taxon>
        <taxon>Chromadorea</taxon>
        <taxon>Rhabditida</taxon>
        <taxon>Rhabditina</taxon>
        <taxon>Rhabditomorpha</taxon>
        <taxon>Strongyloidea</taxon>
        <taxon>Strongylidae</taxon>
        <taxon>Cylicocyclus</taxon>
    </lineage>
</organism>
<dbReference type="PANTHER" id="PTHR31024:SF13">
    <property type="entry name" value="C-TYPE LECTIN DOMAIN-CONTAINING PROTEIN 160"/>
    <property type="match status" value="1"/>
</dbReference>
<dbReference type="InterPro" id="IPR016186">
    <property type="entry name" value="C-type_lectin-like/link_sf"/>
</dbReference>
<sequence>MLLYLVVFSIGLFLPGATSSENYKSRECPCTISKLWLDISFAIDNSESTAEGSLKNIAATVGSIFGDVKVAPGDGYHTRIAFATHASTVKAFDLDHFTSIADLMNEIELVQPTEAAPNVTLGLMIADALFKGPHGFRQYVKPAIFLFVTDFREKDFNNTKNLASTVRQTGTEIIIVTFGLTDPTKIEALKEVASPGLLFSSTTDDLSRRIQQKLCDINCFCKTQWHQLKSGDGDSAVKYGECLKIGGMDANWRAAKRVCISLSHQQGHLVSILDETKHEFLIRTFMQDSRTEYPYMFHIGLSYDKEKETYVWEQPGKSSIPLSNEFTKWESGFPDFKGNNGCVLNVQSENLSSLKWQNVDCTHVSKKYICQTNTCDTDNYCSDSD</sequence>
<dbReference type="InterPro" id="IPR001304">
    <property type="entry name" value="C-type_lectin-like"/>
</dbReference>
<protein>
    <recommendedName>
        <fullName evidence="7">C-type lectin</fullName>
    </recommendedName>
</protein>
<keyword evidence="2" id="KW-0732">Signal</keyword>
<dbReference type="Gene3D" id="3.10.100.10">
    <property type="entry name" value="Mannose-Binding Protein A, subunit A"/>
    <property type="match status" value="1"/>
</dbReference>
<dbReference type="SMART" id="SM00034">
    <property type="entry name" value="CLECT"/>
    <property type="match status" value="1"/>
</dbReference>
<evidence type="ECO:0000256" key="1">
    <source>
        <dbReference type="ARBA" id="ARBA00023157"/>
    </source>
</evidence>
<feature type="domain" description="C-type lectin" evidence="3">
    <location>
        <begin position="238"/>
        <end position="361"/>
    </location>
</feature>
<evidence type="ECO:0000259" key="4">
    <source>
        <dbReference type="PROSITE" id="PS50234"/>
    </source>
</evidence>
<dbReference type="PROSITE" id="PS00615">
    <property type="entry name" value="C_TYPE_LECTIN_1"/>
    <property type="match status" value="1"/>
</dbReference>
<dbReference type="PROSITE" id="PS50041">
    <property type="entry name" value="C_TYPE_LECTIN_2"/>
    <property type="match status" value="1"/>
</dbReference>
<dbReference type="InterPro" id="IPR036465">
    <property type="entry name" value="vWFA_dom_sf"/>
</dbReference>
<dbReference type="SUPFAM" id="SSF53300">
    <property type="entry name" value="vWA-like"/>
    <property type="match status" value="1"/>
</dbReference>
<gene>
    <name evidence="5" type="ORF">CYNAS_LOCUS16727</name>
</gene>
<keyword evidence="6" id="KW-1185">Reference proteome</keyword>
<dbReference type="PROSITE" id="PS50234">
    <property type="entry name" value="VWFA"/>
    <property type="match status" value="1"/>
</dbReference>
<dbReference type="SUPFAM" id="SSF56436">
    <property type="entry name" value="C-type lectin-like"/>
    <property type="match status" value="1"/>
</dbReference>
<reference evidence="5" key="1">
    <citation type="submission" date="2023-07" db="EMBL/GenBank/DDBJ databases">
        <authorList>
            <consortium name="CYATHOMIX"/>
        </authorList>
    </citation>
    <scope>NUCLEOTIDE SEQUENCE</scope>
    <source>
        <strain evidence="5">N/A</strain>
    </source>
</reference>
<evidence type="ECO:0000256" key="2">
    <source>
        <dbReference type="SAM" id="SignalP"/>
    </source>
</evidence>
<evidence type="ECO:0000259" key="3">
    <source>
        <dbReference type="PROSITE" id="PS50041"/>
    </source>
</evidence>
<dbReference type="AlphaFoldDB" id="A0AA36M9R1"/>
<dbReference type="EMBL" id="CATQJL010000316">
    <property type="protein sequence ID" value="CAJ0604744.1"/>
    <property type="molecule type" value="Genomic_DNA"/>
</dbReference>
<dbReference type="Pfam" id="PF00092">
    <property type="entry name" value="VWA"/>
    <property type="match status" value="1"/>
</dbReference>
<comment type="caution">
    <text evidence="5">The sequence shown here is derived from an EMBL/GenBank/DDBJ whole genome shotgun (WGS) entry which is preliminary data.</text>
</comment>
<dbReference type="Pfam" id="PF00059">
    <property type="entry name" value="Lectin_C"/>
    <property type="match status" value="1"/>
</dbReference>
<proteinExistence type="predicted"/>
<dbReference type="InterPro" id="IPR002035">
    <property type="entry name" value="VWF_A"/>
</dbReference>
<dbReference type="InterPro" id="IPR016187">
    <property type="entry name" value="CTDL_fold"/>
</dbReference>
<dbReference type="Proteomes" id="UP001176961">
    <property type="component" value="Unassembled WGS sequence"/>
</dbReference>
<evidence type="ECO:0000313" key="5">
    <source>
        <dbReference type="EMBL" id="CAJ0604744.1"/>
    </source>
</evidence>
<dbReference type="SMART" id="SM00327">
    <property type="entry name" value="VWA"/>
    <property type="match status" value="1"/>
</dbReference>
<keyword evidence="1" id="KW-1015">Disulfide bond</keyword>
<evidence type="ECO:0008006" key="7">
    <source>
        <dbReference type="Google" id="ProtNLM"/>
    </source>
</evidence>
<feature type="signal peptide" evidence="2">
    <location>
        <begin position="1"/>
        <end position="19"/>
    </location>
</feature>
<dbReference type="GO" id="GO:0045087">
    <property type="term" value="P:innate immune response"/>
    <property type="evidence" value="ECO:0007669"/>
    <property type="project" value="TreeGrafter"/>
</dbReference>
<dbReference type="CDD" id="cd00037">
    <property type="entry name" value="CLECT"/>
    <property type="match status" value="1"/>
</dbReference>
<name>A0AA36M9R1_CYLNA</name>
<feature type="domain" description="VWFA" evidence="4">
    <location>
        <begin position="38"/>
        <end position="217"/>
    </location>
</feature>
<feature type="chain" id="PRO_5041236847" description="C-type lectin" evidence="2">
    <location>
        <begin position="20"/>
        <end position="385"/>
    </location>
</feature>
<evidence type="ECO:0000313" key="6">
    <source>
        <dbReference type="Proteomes" id="UP001176961"/>
    </source>
</evidence>